<protein>
    <submittedName>
        <fullName evidence="1">Uncharacterized protein</fullName>
    </submittedName>
</protein>
<gene>
    <name evidence="1" type="ORF">IW16_08075</name>
</gene>
<dbReference type="Proteomes" id="UP000028719">
    <property type="component" value="Unassembled WGS sequence"/>
</dbReference>
<reference evidence="1 2" key="1">
    <citation type="submission" date="2014-07" db="EMBL/GenBank/DDBJ databases">
        <title>Genome of Chryseobacterium vrystaatense LMG 22846.</title>
        <authorList>
            <person name="Pipes S.E."/>
            <person name="Stropko S.J."/>
            <person name="Newman J.D."/>
        </authorList>
    </citation>
    <scope>NUCLEOTIDE SEQUENCE [LARGE SCALE GENOMIC DNA]</scope>
    <source>
        <strain evidence="1 2">LMG 22846</strain>
    </source>
</reference>
<evidence type="ECO:0000313" key="2">
    <source>
        <dbReference type="Proteomes" id="UP000028719"/>
    </source>
</evidence>
<sequence>MLSFKIKIASGKIQNKKYILQQCNFAFPYVGVSRIRFKGTLSILFQNTPKAKQMYKNYQSGQKLRRDL</sequence>
<dbReference type="EMBL" id="JPRI01000002">
    <property type="protein sequence ID" value="KFF27202.1"/>
    <property type="molecule type" value="Genomic_DNA"/>
</dbReference>
<accession>A0ABR4UQ96</accession>
<keyword evidence="2" id="KW-1185">Reference proteome</keyword>
<proteinExistence type="predicted"/>
<evidence type="ECO:0000313" key="1">
    <source>
        <dbReference type="EMBL" id="KFF27202.1"/>
    </source>
</evidence>
<comment type="caution">
    <text evidence="1">The sequence shown here is derived from an EMBL/GenBank/DDBJ whole genome shotgun (WGS) entry which is preliminary data.</text>
</comment>
<name>A0ABR4UQ96_9FLAO</name>
<organism evidence="1 2">
    <name type="scientific">Chryseobacterium vrystaatense</name>
    <dbReference type="NCBI Taxonomy" id="307480"/>
    <lineage>
        <taxon>Bacteria</taxon>
        <taxon>Pseudomonadati</taxon>
        <taxon>Bacteroidota</taxon>
        <taxon>Flavobacteriia</taxon>
        <taxon>Flavobacteriales</taxon>
        <taxon>Weeksellaceae</taxon>
        <taxon>Chryseobacterium group</taxon>
        <taxon>Chryseobacterium</taxon>
    </lineage>
</organism>